<evidence type="ECO:0000313" key="2">
    <source>
        <dbReference type="Proteomes" id="UP000324222"/>
    </source>
</evidence>
<name>A0A5B7F5V5_PORTR</name>
<comment type="caution">
    <text evidence="1">The sequence shown here is derived from an EMBL/GenBank/DDBJ whole genome shotgun (WGS) entry which is preliminary data.</text>
</comment>
<sequence>MYAIGPTSGGTDAHKDQSSWDQLLLQWMKESPVPGVPRTSAMVSGSSAAMLHTAMHCLRSPIMAHTVYCKSAAAFPGPSPICDRPSFLISQDR</sequence>
<dbReference type="AlphaFoldDB" id="A0A5B7F5V5"/>
<protein>
    <submittedName>
        <fullName evidence="1">Uncharacterized protein</fullName>
    </submittedName>
</protein>
<dbReference type="Proteomes" id="UP000324222">
    <property type="component" value="Unassembled WGS sequence"/>
</dbReference>
<proteinExistence type="predicted"/>
<reference evidence="1 2" key="1">
    <citation type="submission" date="2019-05" db="EMBL/GenBank/DDBJ databases">
        <title>Another draft genome of Portunus trituberculatus and its Hox gene families provides insights of decapod evolution.</title>
        <authorList>
            <person name="Jeong J.-H."/>
            <person name="Song I."/>
            <person name="Kim S."/>
            <person name="Choi T."/>
            <person name="Kim D."/>
            <person name="Ryu S."/>
            <person name="Kim W."/>
        </authorList>
    </citation>
    <scope>NUCLEOTIDE SEQUENCE [LARGE SCALE GENOMIC DNA]</scope>
    <source>
        <tissue evidence="1">Muscle</tissue>
    </source>
</reference>
<dbReference type="EMBL" id="VSRR010005440">
    <property type="protein sequence ID" value="MPC42441.1"/>
    <property type="molecule type" value="Genomic_DNA"/>
</dbReference>
<organism evidence="1 2">
    <name type="scientific">Portunus trituberculatus</name>
    <name type="common">Swimming crab</name>
    <name type="synonym">Neptunus trituberculatus</name>
    <dbReference type="NCBI Taxonomy" id="210409"/>
    <lineage>
        <taxon>Eukaryota</taxon>
        <taxon>Metazoa</taxon>
        <taxon>Ecdysozoa</taxon>
        <taxon>Arthropoda</taxon>
        <taxon>Crustacea</taxon>
        <taxon>Multicrustacea</taxon>
        <taxon>Malacostraca</taxon>
        <taxon>Eumalacostraca</taxon>
        <taxon>Eucarida</taxon>
        <taxon>Decapoda</taxon>
        <taxon>Pleocyemata</taxon>
        <taxon>Brachyura</taxon>
        <taxon>Eubrachyura</taxon>
        <taxon>Portunoidea</taxon>
        <taxon>Portunidae</taxon>
        <taxon>Portuninae</taxon>
        <taxon>Portunus</taxon>
    </lineage>
</organism>
<accession>A0A5B7F5V5</accession>
<evidence type="ECO:0000313" key="1">
    <source>
        <dbReference type="EMBL" id="MPC42441.1"/>
    </source>
</evidence>
<gene>
    <name evidence="1" type="ORF">E2C01_036063</name>
</gene>
<keyword evidence="2" id="KW-1185">Reference proteome</keyword>